<sequence length="380" mass="43566">MRRVEPPHFAMEKFRLVQLTQEALKVQCKTDDHEHWGAPLLTVEQWQRKDEAQRVSPFSQAGALYWALVDRTEKDSSTSDAGLVAGRDLLYCHCKTLRFDCVYRKISGEVERGYSYQISSVYTLPDFRKRGLASFFLTEVAKQLEKLPKPLISVLYSDVGPTFYDKLGWKYHPSKAATLEVDHPQNVATDDSNVELETMLLDDNLAKFLEADNARLITELSSEKFQERKAFLILPTRDSIEWQFINGMHYARVAGFDELPSCCGVKVNDNAFVLWWHNLKESTLYVSRARFPDSGDNAAATTRVLLNAALQEARKFKLKKVVVWDPPSGLVRDEIRRLLEIEVAERKLSLSSATVFRRGDTQEATTALPLWFCNEKYAWV</sequence>
<dbReference type="PANTHER" id="PTHR34815:SF2">
    <property type="entry name" value="N-ACETYLTRANSFERASE DOMAIN-CONTAINING PROTEIN"/>
    <property type="match status" value="1"/>
</dbReference>
<organism evidence="2">
    <name type="scientific">Phytophthora nicotianae</name>
    <name type="common">Potato buckeye rot agent</name>
    <name type="synonym">Phytophthora parasitica</name>
    <dbReference type="NCBI Taxonomy" id="4792"/>
    <lineage>
        <taxon>Eukaryota</taxon>
        <taxon>Sar</taxon>
        <taxon>Stramenopiles</taxon>
        <taxon>Oomycota</taxon>
        <taxon>Peronosporomycetes</taxon>
        <taxon>Peronosporales</taxon>
        <taxon>Peronosporaceae</taxon>
        <taxon>Phytophthora</taxon>
    </lineage>
</organism>
<dbReference type="InterPro" id="IPR055100">
    <property type="entry name" value="GNAT_LYC1-like"/>
</dbReference>
<dbReference type="VEuPathDB" id="FungiDB:PPTG_02308"/>
<dbReference type="SUPFAM" id="SSF55729">
    <property type="entry name" value="Acyl-CoA N-acyltransferases (Nat)"/>
    <property type="match status" value="1"/>
</dbReference>
<dbReference type="PANTHER" id="PTHR34815">
    <property type="entry name" value="LYSINE ACETYLTRANSFERASE"/>
    <property type="match status" value="1"/>
</dbReference>
<name>W2H671_PHYNI</name>
<dbReference type="AlphaFoldDB" id="W2H671"/>
<dbReference type="Proteomes" id="UP000053236">
    <property type="component" value="Unassembled WGS sequence"/>
</dbReference>
<evidence type="ECO:0000313" key="2">
    <source>
        <dbReference type="EMBL" id="ETK90100.1"/>
    </source>
</evidence>
<protein>
    <recommendedName>
        <fullName evidence="1">LYC1 C-terminal domain-containing protein</fullName>
    </recommendedName>
</protein>
<dbReference type="Pfam" id="PF22998">
    <property type="entry name" value="GNAT_LYC1-like"/>
    <property type="match status" value="1"/>
</dbReference>
<dbReference type="Gene3D" id="3.40.630.30">
    <property type="match status" value="1"/>
</dbReference>
<dbReference type="EMBL" id="KI685584">
    <property type="protein sequence ID" value="ETK90100.1"/>
    <property type="molecule type" value="Genomic_DNA"/>
</dbReference>
<dbReference type="InterPro" id="IPR053013">
    <property type="entry name" value="LAT"/>
</dbReference>
<dbReference type="InterPro" id="IPR016181">
    <property type="entry name" value="Acyl_CoA_acyltransferase"/>
</dbReference>
<proteinExistence type="predicted"/>
<reference evidence="2" key="1">
    <citation type="submission" date="2013-11" db="EMBL/GenBank/DDBJ databases">
        <title>The Genome Sequence of Phytophthora parasitica CJ02B3.</title>
        <authorList>
            <consortium name="The Broad Institute Genomics Platform"/>
            <person name="Russ C."/>
            <person name="Tyler B."/>
            <person name="Panabieres F."/>
            <person name="Shan W."/>
            <person name="Tripathy S."/>
            <person name="Grunwald N."/>
            <person name="Machado M."/>
            <person name="Johnson C.S."/>
            <person name="Arredondo F."/>
            <person name="Hong C."/>
            <person name="Coffey M."/>
            <person name="Young S.K."/>
            <person name="Zeng Q."/>
            <person name="Gargeya S."/>
            <person name="Fitzgerald M."/>
            <person name="Abouelleil A."/>
            <person name="Alvarado L."/>
            <person name="Chapman S.B."/>
            <person name="Gainer-Dewar J."/>
            <person name="Goldberg J."/>
            <person name="Griggs A."/>
            <person name="Gujja S."/>
            <person name="Hansen M."/>
            <person name="Howarth C."/>
            <person name="Imamovic A."/>
            <person name="Ireland A."/>
            <person name="Larimer J."/>
            <person name="McCowan C."/>
            <person name="Murphy C."/>
            <person name="Pearson M."/>
            <person name="Poon T.W."/>
            <person name="Priest M."/>
            <person name="Roberts A."/>
            <person name="Saif S."/>
            <person name="Shea T."/>
            <person name="Sykes S."/>
            <person name="Wortman J."/>
            <person name="Nusbaum C."/>
            <person name="Birren B."/>
        </authorList>
    </citation>
    <scope>NUCLEOTIDE SEQUENCE [LARGE SCALE GENOMIC DNA]</scope>
    <source>
        <strain evidence="2">CJ02B3</strain>
    </source>
</reference>
<evidence type="ECO:0000259" key="1">
    <source>
        <dbReference type="Pfam" id="PF22998"/>
    </source>
</evidence>
<feature type="domain" description="LYC1 C-terminal" evidence="1">
    <location>
        <begin position="182"/>
        <end position="380"/>
    </location>
</feature>
<accession>W2H671</accession>
<gene>
    <name evidence="2" type="ORF">L915_06053</name>
</gene>